<feature type="chain" id="PRO_5013243154" evidence="1">
    <location>
        <begin position="23"/>
        <end position="258"/>
    </location>
</feature>
<keyword evidence="4" id="KW-1185">Reference proteome</keyword>
<dbReference type="InterPro" id="IPR029010">
    <property type="entry name" value="ThuA-like"/>
</dbReference>
<feature type="domain" description="ThuA-like" evidence="2">
    <location>
        <begin position="29"/>
        <end position="249"/>
    </location>
</feature>
<gene>
    <name evidence="3" type="ORF">CRP01_21820</name>
</gene>
<protein>
    <submittedName>
        <fullName evidence="3">Crp/Fnr family transcriptional regulator</fullName>
    </submittedName>
</protein>
<dbReference type="EMBL" id="PDUD01000026">
    <property type="protein sequence ID" value="PHN04204.1"/>
    <property type="molecule type" value="Genomic_DNA"/>
</dbReference>
<dbReference type="PANTHER" id="PTHR40469">
    <property type="entry name" value="SECRETED GLYCOSYL HYDROLASE"/>
    <property type="match status" value="1"/>
</dbReference>
<dbReference type="RefSeq" id="WP_099152230.1">
    <property type="nucleotide sequence ID" value="NZ_PDUD01000026.1"/>
</dbReference>
<organism evidence="3 4">
    <name type="scientific">Flavilitoribacter nigricans (strain ATCC 23147 / DSM 23189 / NBRC 102662 / NCIMB 1420 / SS-2)</name>
    <name type="common">Lewinella nigricans</name>
    <dbReference type="NCBI Taxonomy" id="1122177"/>
    <lineage>
        <taxon>Bacteria</taxon>
        <taxon>Pseudomonadati</taxon>
        <taxon>Bacteroidota</taxon>
        <taxon>Saprospiria</taxon>
        <taxon>Saprospirales</taxon>
        <taxon>Lewinellaceae</taxon>
        <taxon>Flavilitoribacter</taxon>
    </lineage>
</organism>
<sequence length="258" mass="29402">MKNLFRLTILALAILLVSSASAQRGGQFRALLFTKTAGFHHESINEGVTAIRKLGERHHFSVSWQENASVFNDRQLENFDVVIFLNTTGDVLNDEQQAAFEKFIQAGKGFVGIHSASDTEYEWEWYTKMVGHMFKIHPQIQTAKLQVIDRNFPGLSTLPDEFLWTDEWYQFSEATIDDLNYIIKIDESSYDPNVKWGDNVGEGMGDMHPMAWYHEYDGGRAFYTGLGHVPAVFEDPMFLAHLYGGIYWAAKGMGVKKM</sequence>
<proteinExistence type="predicted"/>
<dbReference type="Proteomes" id="UP000223913">
    <property type="component" value="Unassembled WGS sequence"/>
</dbReference>
<reference evidence="3 4" key="1">
    <citation type="submission" date="2017-10" db="EMBL/GenBank/DDBJ databases">
        <title>The draft genome sequence of Lewinella nigricans NBRC 102662.</title>
        <authorList>
            <person name="Wang K."/>
        </authorList>
    </citation>
    <scope>NUCLEOTIDE SEQUENCE [LARGE SCALE GENOMIC DNA]</scope>
    <source>
        <strain evidence="3 4">NBRC 102662</strain>
    </source>
</reference>
<name>A0A2D0N6S8_FLAN2</name>
<evidence type="ECO:0000259" key="2">
    <source>
        <dbReference type="Pfam" id="PF06283"/>
    </source>
</evidence>
<feature type="signal peptide" evidence="1">
    <location>
        <begin position="1"/>
        <end position="22"/>
    </location>
</feature>
<dbReference type="PANTHER" id="PTHR40469:SF2">
    <property type="entry name" value="GALACTOSE-BINDING DOMAIN-LIKE SUPERFAMILY PROTEIN"/>
    <property type="match status" value="1"/>
</dbReference>
<accession>A0A2D0N6S8</accession>
<evidence type="ECO:0000313" key="3">
    <source>
        <dbReference type="EMBL" id="PHN04204.1"/>
    </source>
</evidence>
<dbReference type="SUPFAM" id="SSF52317">
    <property type="entry name" value="Class I glutamine amidotransferase-like"/>
    <property type="match status" value="1"/>
</dbReference>
<dbReference type="InterPro" id="IPR029062">
    <property type="entry name" value="Class_I_gatase-like"/>
</dbReference>
<keyword evidence="1" id="KW-0732">Signal</keyword>
<dbReference type="OrthoDB" id="9816308at2"/>
<dbReference type="AlphaFoldDB" id="A0A2D0N6S8"/>
<dbReference type="Pfam" id="PF06283">
    <property type="entry name" value="ThuA"/>
    <property type="match status" value="1"/>
</dbReference>
<comment type="caution">
    <text evidence="3">The sequence shown here is derived from an EMBL/GenBank/DDBJ whole genome shotgun (WGS) entry which is preliminary data.</text>
</comment>
<dbReference type="Gene3D" id="3.40.50.880">
    <property type="match status" value="1"/>
</dbReference>
<evidence type="ECO:0000256" key="1">
    <source>
        <dbReference type="SAM" id="SignalP"/>
    </source>
</evidence>
<evidence type="ECO:0000313" key="4">
    <source>
        <dbReference type="Proteomes" id="UP000223913"/>
    </source>
</evidence>